<evidence type="ECO:0000259" key="2">
    <source>
        <dbReference type="Pfam" id="PF00534"/>
    </source>
</evidence>
<name>A0A1G1WMC3_9BACT</name>
<gene>
    <name evidence="4" type="ORF">A3J50_00710</name>
</gene>
<dbReference type="GO" id="GO:0009103">
    <property type="term" value="P:lipopolysaccharide biosynthetic process"/>
    <property type="evidence" value="ECO:0007669"/>
    <property type="project" value="TreeGrafter"/>
</dbReference>
<reference evidence="4 5" key="1">
    <citation type="journal article" date="2016" name="Nat. Commun.">
        <title>Thousands of microbial genomes shed light on interconnected biogeochemical processes in an aquifer system.</title>
        <authorList>
            <person name="Anantharaman K."/>
            <person name="Brown C.T."/>
            <person name="Hug L.A."/>
            <person name="Sharon I."/>
            <person name="Castelle C.J."/>
            <person name="Probst A.J."/>
            <person name="Thomas B.C."/>
            <person name="Singh A."/>
            <person name="Wilkins M.J."/>
            <person name="Karaoz U."/>
            <person name="Brodie E.L."/>
            <person name="Williams K.H."/>
            <person name="Hubbard S.S."/>
            <person name="Banfield J.F."/>
        </authorList>
    </citation>
    <scope>NUCLEOTIDE SEQUENCE [LARGE SCALE GENOMIC DNA]</scope>
</reference>
<dbReference type="InterPro" id="IPR001296">
    <property type="entry name" value="Glyco_trans_1"/>
</dbReference>
<dbReference type="InterPro" id="IPR028098">
    <property type="entry name" value="Glyco_trans_4-like_N"/>
</dbReference>
<dbReference type="CDD" id="cd03809">
    <property type="entry name" value="GT4_MtfB-like"/>
    <property type="match status" value="1"/>
</dbReference>
<evidence type="ECO:0000313" key="5">
    <source>
        <dbReference type="Proteomes" id="UP000177821"/>
    </source>
</evidence>
<comment type="caution">
    <text evidence="4">The sequence shown here is derived from an EMBL/GenBank/DDBJ whole genome shotgun (WGS) entry which is preliminary data.</text>
</comment>
<evidence type="ECO:0000256" key="1">
    <source>
        <dbReference type="ARBA" id="ARBA00022679"/>
    </source>
</evidence>
<dbReference type="PANTHER" id="PTHR46401">
    <property type="entry name" value="GLYCOSYLTRANSFERASE WBBK-RELATED"/>
    <property type="match status" value="1"/>
</dbReference>
<dbReference type="AlphaFoldDB" id="A0A1G1WMC3"/>
<evidence type="ECO:0008006" key="6">
    <source>
        <dbReference type="Google" id="ProtNLM"/>
    </source>
</evidence>
<dbReference type="Gene3D" id="3.40.50.2000">
    <property type="entry name" value="Glycogen Phosphorylase B"/>
    <property type="match status" value="2"/>
</dbReference>
<dbReference type="Proteomes" id="UP000177821">
    <property type="component" value="Unassembled WGS sequence"/>
</dbReference>
<evidence type="ECO:0000313" key="4">
    <source>
        <dbReference type="EMBL" id="OGY28347.1"/>
    </source>
</evidence>
<dbReference type="SUPFAM" id="SSF53756">
    <property type="entry name" value="UDP-Glycosyltransferase/glycogen phosphorylase"/>
    <property type="match status" value="1"/>
</dbReference>
<protein>
    <recommendedName>
        <fullName evidence="6">Glycosyl transferase family 1</fullName>
    </recommendedName>
</protein>
<keyword evidence="1" id="KW-0808">Transferase</keyword>
<dbReference type="GO" id="GO:0016757">
    <property type="term" value="F:glycosyltransferase activity"/>
    <property type="evidence" value="ECO:0007669"/>
    <property type="project" value="InterPro"/>
</dbReference>
<sequence>MRIGIDARFLGPEGTGIGRYVGHLLENLEKIDQENFYVVFLRKSNWHLFNPKSNNFTKVLADAKWYTLKEQILLPWVMSKAQLDIVHVPHFNIPILYRGKMVITIHDLIKSEFSSLSSTTRNRFVYGFKHKVYEWVIKRAAQKAQHILTPTQYIKSKVEKELGIEAEKITTTYEAADQKFFVWQKKKLSEGQIKQVLYRYNIKEPFLIYVGNAYPYKNLDKLLEAMTHLNPKIQLVNPCVRSAFYDRLAGKVHRLGLEHRVILPGFVPDADLAILYRRAEAYVFPSLSEGFGLPAIEAMASGLPVVCSNIPVLKEVCGEAALYFDPYDAESIARAVNKVIEDQDLRDLLVKKGFACSKQYSWERTAKQTLSVYEESAK</sequence>
<dbReference type="PANTHER" id="PTHR46401:SF2">
    <property type="entry name" value="GLYCOSYLTRANSFERASE WBBK-RELATED"/>
    <property type="match status" value="1"/>
</dbReference>
<feature type="domain" description="Glycosyltransferase subfamily 4-like N-terminal" evidence="3">
    <location>
        <begin position="16"/>
        <end position="175"/>
    </location>
</feature>
<feature type="domain" description="Glycosyl transferase family 1" evidence="2">
    <location>
        <begin position="203"/>
        <end position="353"/>
    </location>
</feature>
<dbReference type="Pfam" id="PF13439">
    <property type="entry name" value="Glyco_transf_4"/>
    <property type="match status" value="1"/>
</dbReference>
<organism evidence="4 5">
    <name type="scientific">Candidatus Woykebacteria bacterium RIFCSPHIGHO2_02_FULL_43_16b</name>
    <dbReference type="NCBI Taxonomy" id="1802601"/>
    <lineage>
        <taxon>Bacteria</taxon>
        <taxon>Candidatus Woykeibacteriota</taxon>
    </lineage>
</organism>
<dbReference type="Pfam" id="PF00534">
    <property type="entry name" value="Glycos_transf_1"/>
    <property type="match status" value="1"/>
</dbReference>
<evidence type="ECO:0000259" key="3">
    <source>
        <dbReference type="Pfam" id="PF13439"/>
    </source>
</evidence>
<proteinExistence type="predicted"/>
<accession>A0A1G1WMC3</accession>
<dbReference type="EMBL" id="MHCX01000054">
    <property type="protein sequence ID" value="OGY28347.1"/>
    <property type="molecule type" value="Genomic_DNA"/>
</dbReference>